<keyword evidence="3" id="KW-1185">Reference proteome</keyword>
<name>A0A1Y6DBC3_9GAMM</name>
<dbReference type="AlphaFoldDB" id="A0A1Y6DBC3"/>
<dbReference type="OrthoDB" id="9553796at2"/>
<accession>A0A1Y6DBC3</accession>
<feature type="transmembrane region" description="Helical" evidence="1">
    <location>
        <begin position="136"/>
        <end position="155"/>
    </location>
</feature>
<evidence type="ECO:0000313" key="2">
    <source>
        <dbReference type="EMBL" id="SMF97903.1"/>
    </source>
</evidence>
<proteinExistence type="predicted"/>
<protein>
    <submittedName>
        <fullName evidence="2">Uncharacterized protein</fullName>
    </submittedName>
</protein>
<organism evidence="2 3">
    <name type="scientific">Methylomagnum ishizawai</name>
    <dbReference type="NCBI Taxonomy" id="1760988"/>
    <lineage>
        <taxon>Bacteria</taxon>
        <taxon>Pseudomonadati</taxon>
        <taxon>Pseudomonadota</taxon>
        <taxon>Gammaproteobacteria</taxon>
        <taxon>Methylococcales</taxon>
        <taxon>Methylococcaceae</taxon>
        <taxon>Methylomagnum</taxon>
    </lineage>
</organism>
<keyword evidence="1" id="KW-1133">Transmembrane helix</keyword>
<evidence type="ECO:0000313" key="3">
    <source>
        <dbReference type="Proteomes" id="UP000192923"/>
    </source>
</evidence>
<feature type="transmembrane region" description="Helical" evidence="1">
    <location>
        <begin position="85"/>
        <end position="105"/>
    </location>
</feature>
<sequence length="257" mass="29179">MAEKQIPDMTSDPTNLRTLNQKVHFVVTLLSYPALSIMVFMRRKMGLRQLSSIKLGITALVMFGYSEILPMAGKFTNALARTEESLKYFFPLAVAMVIVGTLQRWQRRRDLKKGKMWHSYSLGLSWFEFLPIRDDLVRLYIDPIACIIIACIVGYTLSPLLANWLIFSTISLVAVEVWTREQQFNALLDMVDNLVESEIRSANTEFFLRNDPTLVASPPPHRNLEETAGIPTGIAPDIEAQIQRRKARKPPPDDLAA</sequence>
<dbReference type="EMBL" id="FXAM01000007">
    <property type="protein sequence ID" value="SMF97903.1"/>
    <property type="molecule type" value="Genomic_DNA"/>
</dbReference>
<keyword evidence="1" id="KW-0812">Transmembrane</keyword>
<reference evidence="2 3" key="1">
    <citation type="submission" date="2016-12" db="EMBL/GenBank/DDBJ databases">
        <authorList>
            <person name="Song W.-J."/>
            <person name="Kurnit D.M."/>
        </authorList>
    </citation>
    <scope>NUCLEOTIDE SEQUENCE [LARGE SCALE GENOMIC DNA]</scope>
    <source>
        <strain evidence="2 3">175</strain>
    </source>
</reference>
<keyword evidence="1" id="KW-0472">Membrane</keyword>
<gene>
    <name evidence="2" type="ORF">SAMN02949497_4759</name>
</gene>
<dbReference type="RefSeq" id="WP_085216903.1">
    <property type="nucleotide sequence ID" value="NZ_FXAM01000007.1"/>
</dbReference>
<dbReference type="Proteomes" id="UP000192923">
    <property type="component" value="Unassembled WGS sequence"/>
</dbReference>
<evidence type="ECO:0000256" key="1">
    <source>
        <dbReference type="SAM" id="Phobius"/>
    </source>
</evidence>
<feature type="transmembrane region" description="Helical" evidence="1">
    <location>
        <begin position="53"/>
        <end position="73"/>
    </location>
</feature>
<dbReference type="STRING" id="1760988.SAMN02949497_4759"/>